<evidence type="ECO:0000259" key="1">
    <source>
        <dbReference type="PROSITE" id="PS51186"/>
    </source>
</evidence>
<dbReference type="Proteomes" id="UP001148614">
    <property type="component" value="Unassembled WGS sequence"/>
</dbReference>
<evidence type="ECO:0000313" key="2">
    <source>
        <dbReference type="EMBL" id="KAJ3577136.1"/>
    </source>
</evidence>
<dbReference type="PANTHER" id="PTHR43792:SF10">
    <property type="entry name" value="N-ACETYLTRANSFERASE DOMAIN-CONTAINING PROTEIN"/>
    <property type="match status" value="1"/>
</dbReference>
<dbReference type="PANTHER" id="PTHR43792">
    <property type="entry name" value="GNAT FAMILY, PUTATIVE (AFU_ORTHOLOGUE AFUA_3G00765)-RELATED-RELATED"/>
    <property type="match status" value="1"/>
</dbReference>
<dbReference type="PROSITE" id="PS51186">
    <property type="entry name" value="GNAT"/>
    <property type="match status" value="1"/>
</dbReference>
<accession>A0A9W8TQ37</accession>
<comment type="caution">
    <text evidence="2">The sequence shown here is derived from an EMBL/GenBank/DDBJ whole genome shotgun (WGS) entry which is preliminary data.</text>
</comment>
<evidence type="ECO:0000313" key="3">
    <source>
        <dbReference type="Proteomes" id="UP001148614"/>
    </source>
</evidence>
<protein>
    <recommendedName>
        <fullName evidence="1">N-acetyltransferase domain-containing protein</fullName>
    </recommendedName>
</protein>
<dbReference type="Gene3D" id="3.40.630.30">
    <property type="match status" value="1"/>
</dbReference>
<keyword evidence="3" id="KW-1185">Reference proteome</keyword>
<proteinExistence type="predicted"/>
<sequence>MDNASPFARDAFEICSPRLIIRTAIERDAEDMRKFITNPENNPHTPTESNVTLESIRTRIRKWQELAAKGSKGFQVITLRSTGELIGYGGYNCFDLIEQLAETATPRYLTDIGVMIARSHWRKGYGLEAFCAFTEFAFASLGISRVRIETEITNEPWRRLMDNIGLGQFEEQQTVTYGEKSIGYAWHFEEAAWQSVKEDMQRRGKWPL</sequence>
<organism evidence="2 3">
    <name type="scientific">Xylaria arbuscula</name>
    <dbReference type="NCBI Taxonomy" id="114810"/>
    <lineage>
        <taxon>Eukaryota</taxon>
        <taxon>Fungi</taxon>
        <taxon>Dikarya</taxon>
        <taxon>Ascomycota</taxon>
        <taxon>Pezizomycotina</taxon>
        <taxon>Sordariomycetes</taxon>
        <taxon>Xylariomycetidae</taxon>
        <taxon>Xylariales</taxon>
        <taxon>Xylariaceae</taxon>
        <taxon>Xylaria</taxon>
    </lineage>
</organism>
<dbReference type="Pfam" id="PF13302">
    <property type="entry name" value="Acetyltransf_3"/>
    <property type="match status" value="1"/>
</dbReference>
<reference evidence="2" key="1">
    <citation type="submission" date="2022-07" db="EMBL/GenBank/DDBJ databases">
        <title>Genome Sequence of Xylaria arbuscula.</title>
        <authorList>
            <person name="Buettner E."/>
        </authorList>
    </citation>
    <scope>NUCLEOTIDE SEQUENCE</scope>
    <source>
        <strain evidence="2">VT107</strain>
    </source>
</reference>
<dbReference type="SUPFAM" id="SSF55729">
    <property type="entry name" value="Acyl-CoA N-acyltransferases (Nat)"/>
    <property type="match status" value="1"/>
</dbReference>
<dbReference type="InterPro" id="IPR016181">
    <property type="entry name" value="Acyl_CoA_acyltransferase"/>
</dbReference>
<dbReference type="GO" id="GO:0016747">
    <property type="term" value="F:acyltransferase activity, transferring groups other than amino-acyl groups"/>
    <property type="evidence" value="ECO:0007669"/>
    <property type="project" value="InterPro"/>
</dbReference>
<dbReference type="EMBL" id="JANPWZ010000425">
    <property type="protein sequence ID" value="KAJ3577136.1"/>
    <property type="molecule type" value="Genomic_DNA"/>
</dbReference>
<name>A0A9W8TQ37_9PEZI</name>
<dbReference type="AlphaFoldDB" id="A0A9W8TQ37"/>
<feature type="domain" description="N-acetyltransferase" evidence="1">
    <location>
        <begin position="19"/>
        <end position="189"/>
    </location>
</feature>
<dbReference type="InterPro" id="IPR051531">
    <property type="entry name" value="N-acetyltransferase"/>
</dbReference>
<dbReference type="InterPro" id="IPR000182">
    <property type="entry name" value="GNAT_dom"/>
</dbReference>
<gene>
    <name evidence="2" type="ORF">NPX13_g3431</name>
</gene>